<evidence type="ECO:0000313" key="9">
    <source>
        <dbReference type="EMBL" id="RCX13297.1"/>
    </source>
</evidence>
<evidence type="ECO:0000259" key="8">
    <source>
        <dbReference type="PROSITE" id="PS50928"/>
    </source>
</evidence>
<comment type="similarity">
    <text evidence="7">Belongs to the binding-protein-dependent transport system permease family.</text>
</comment>
<evidence type="ECO:0000256" key="6">
    <source>
        <dbReference type="ARBA" id="ARBA00023136"/>
    </source>
</evidence>
<dbReference type="Pfam" id="PF00528">
    <property type="entry name" value="BPD_transp_1"/>
    <property type="match status" value="1"/>
</dbReference>
<proteinExistence type="inferred from homology"/>
<keyword evidence="3" id="KW-1003">Cell membrane</keyword>
<feature type="transmembrane region" description="Helical" evidence="7">
    <location>
        <begin position="261"/>
        <end position="281"/>
    </location>
</feature>
<evidence type="ECO:0000256" key="5">
    <source>
        <dbReference type="ARBA" id="ARBA00022989"/>
    </source>
</evidence>
<comment type="subcellular location">
    <subcellularLocation>
        <location evidence="1 7">Cell membrane</location>
        <topology evidence="1 7">Multi-pass membrane protein</topology>
    </subcellularLocation>
</comment>
<evidence type="ECO:0000256" key="3">
    <source>
        <dbReference type="ARBA" id="ARBA00022475"/>
    </source>
</evidence>
<evidence type="ECO:0000256" key="4">
    <source>
        <dbReference type="ARBA" id="ARBA00022692"/>
    </source>
</evidence>
<dbReference type="PANTHER" id="PTHR30193">
    <property type="entry name" value="ABC TRANSPORTER PERMEASE PROTEIN"/>
    <property type="match status" value="1"/>
</dbReference>
<protein>
    <submittedName>
        <fullName evidence="9">Multiple sugar transport system permease protein</fullName>
    </submittedName>
</protein>
<dbReference type="GO" id="GO:0005886">
    <property type="term" value="C:plasma membrane"/>
    <property type="evidence" value="ECO:0007669"/>
    <property type="project" value="UniProtKB-SubCell"/>
</dbReference>
<feature type="transmembrane region" description="Helical" evidence="7">
    <location>
        <begin position="105"/>
        <end position="126"/>
    </location>
</feature>
<dbReference type="CDD" id="cd06261">
    <property type="entry name" value="TM_PBP2"/>
    <property type="match status" value="1"/>
</dbReference>
<sequence>MNYNLQKKLVIFGFLIIPVGLLMLFLLYPTVKLFQFSLTDWNGISKTFNYVGFKNYIAAFQTDGVWEALGNNLLYFIMHLVFIPLEISIAVLLNNKIRASRFFRSMVFMPYILNGVAVAYIFSYLYNPINGPFNALLDLVGLEGLIQNWLSDPGVVNYSLVAVSLWRFSGFHVILFLAGLQSVPYDLYEAATIDGANGFQKFRYITVPGISRVIEIVLFLNVRGALQVFDIPFLMTQGGPGTASTTFTVYTIQSAFKYNNYGLASALAVMLMLMIIIFTQLQGKLFGGKEDN</sequence>
<dbReference type="SUPFAM" id="SSF161098">
    <property type="entry name" value="MetI-like"/>
    <property type="match status" value="1"/>
</dbReference>
<comment type="caution">
    <text evidence="9">The sequence shown here is derived from an EMBL/GenBank/DDBJ whole genome shotgun (WGS) entry which is preliminary data.</text>
</comment>
<dbReference type="EMBL" id="QPJW01000021">
    <property type="protein sequence ID" value="RCX13297.1"/>
    <property type="molecule type" value="Genomic_DNA"/>
</dbReference>
<dbReference type="GO" id="GO:0055085">
    <property type="term" value="P:transmembrane transport"/>
    <property type="evidence" value="ECO:0007669"/>
    <property type="project" value="InterPro"/>
</dbReference>
<feature type="domain" description="ABC transmembrane type-1" evidence="8">
    <location>
        <begin position="68"/>
        <end position="282"/>
    </location>
</feature>
<keyword evidence="5 7" id="KW-1133">Transmembrane helix</keyword>
<keyword evidence="9" id="KW-0762">Sugar transport</keyword>
<name>A0A369AYN0_9BACL</name>
<dbReference type="AlphaFoldDB" id="A0A369AYN0"/>
<feature type="transmembrane region" description="Helical" evidence="7">
    <location>
        <begin position="9"/>
        <end position="28"/>
    </location>
</feature>
<gene>
    <name evidence="9" type="ORF">DFP94_12121</name>
</gene>
<evidence type="ECO:0000313" key="10">
    <source>
        <dbReference type="Proteomes" id="UP000253090"/>
    </source>
</evidence>
<organism evidence="9 10">
    <name type="scientific">Fontibacillus phaseoli</name>
    <dbReference type="NCBI Taxonomy" id="1416533"/>
    <lineage>
        <taxon>Bacteria</taxon>
        <taxon>Bacillati</taxon>
        <taxon>Bacillota</taxon>
        <taxon>Bacilli</taxon>
        <taxon>Bacillales</taxon>
        <taxon>Paenibacillaceae</taxon>
        <taxon>Fontibacillus</taxon>
    </lineage>
</organism>
<feature type="transmembrane region" description="Helical" evidence="7">
    <location>
        <begin position="158"/>
        <end position="180"/>
    </location>
</feature>
<keyword evidence="2 7" id="KW-0813">Transport</keyword>
<dbReference type="Proteomes" id="UP000253090">
    <property type="component" value="Unassembled WGS sequence"/>
</dbReference>
<reference evidence="9 10" key="1">
    <citation type="submission" date="2018-07" db="EMBL/GenBank/DDBJ databases">
        <title>Genomic Encyclopedia of Type Strains, Phase III (KMG-III): the genomes of soil and plant-associated and newly described type strains.</title>
        <authorList>
            <person name="Whitman W."/>
        </authorList>
    </citation>
    <scope>NUCLEOTIDE SEQUENCE [LARGE SCALE GENOMIC DNA]</scope>
    <source>
        <strain evidence="9 10">CECT 8333</strain>
    </source>
</reference>
<keyword evidence="4 7" id="KW-0812">Transmembrane</keyword>
<dbReference type="InterPro" id="IPR035906">
    <property type="entry name" value="MetI-like_sf"/>
</dbReference>
<dbReference type="InterPro" id="IPR051393">
    <property type="entry name" value="ABC_transporter_permease"/>
</dbReference>
<dbReference type="PANTHER" id="PTHR30193:SF37">
    <property type="entry name" value="INNER MEMBRANE ABC TRANSPORTER PERMEASE PROTEIN YCJO"/>
    <property type="match status" value="1"/>
</dbReference>
<keyword evidence="10" id="KW-1185">Reference proteome</keyword>
<dbReference type="RefSeq" id="WP_114499122.1">
    <property type="nucleotide sequence ID" value="NZ_QPJW01000021.1"/>
</dbReference>
<keyword evidence="6 7" id="KW-0472">Membrane</keyword>
<dbReference type="InterPro" id="IPR000515">
    <property type="entry name" value="MetI-like"/>
</dbReference>
<feature type="transmembrane region" description="Helical" evidence="7">
    <location>
        <begin position="73"/>
        <end position="93"/>
    </location>
</feature>
<evidence type="ECO:0000256" key="2">
    <source>
        <dbReference type="ARBA" id="ARBA00022448"/>
    </source>
</evidence>
<evidence type="ECO:0000256" key="1">
    <source>
        <dbReference type="ARBA" id="ARBA00004651"/>
    </source>
</evidence>
<dbReference type="OrthoDB" id="145927at2"/>
<accession>A0A369AYN0</accession>
<evidence type="ECO:0000256" key="7">
    <source>
        <dbReference type="RuleBase" id="RU363032"/>
    </source>
</evidence>
<dbReference type="PROSITE" id="PS50928">
    <property type="entry name" value="ABC_TM1"/>
    <property type="match status" value="1"/>
</dbReference>
<dbReference type="Gene3D" id="1.10.3720.10">
    <property type="entry name" value="MetI-like"/>
    <property type="match status" value="1"/>
</dbReference>